<dbReference type="eggNOG" id="KOG0952">
    <property type="taxonomic scope" value="Eukaryota"/>
</dbReference>
<dbReference type="InterPro" id="IPR036390">
    <property type="entry name" value="WH_DNA-bd_sf"/>
</dbReference>
<dbReference type="FunFam" id="3.40.50.300:FF:000231">
    <property type="entry name" value="Activating signal cointegrator 1 complex subunit 3"/>
    <property type="match status" value="1"/>
</dbReference>
<proteinExistence type="inferred from homology"/>
<evidence type="ECO:0000256" key="4">
    <source>
        <dbReference type="ARBA" id="ARBA00022801"/>
    </source>
</evidence>
<reference evidence="12" key="2">
    <citation type="submission" date="2008-08" db="EMBL/GenBank/DDBJ databases">
        <authorList>
            <consortium name="Diatom Consortium"/>
            <person name="Grigoriev I."/>
            <person name="Grimwood J."/>
            <person name="Kuo A."/>
            <person name="Otillar R.P."/>
            <person name="Salamov A."/>
            <person name="Detter J.C."/>
            <person name="Lindquist E."/>
            <person name="Shapiro H."/>
            <person name="Lucas S."/>
            <person name="Glavina del Rio T."/>
            <person name="Pitluck S."/>
            <person name="Rokhsar D."/>
            <person name="Bowler C."/>
        </authorList>
    </citation>
    <scope>GENOME REANNOTATION</scope>
    <source>
        <strain evidence="12">CCAP 1055/1</strain>
    </source>
</reference>
<dbReference type="CDD" id="cd18795">
    <property type="entry name" value="SF2_C_Ski2"/>
    <property type="match status" value="2"/>
</dbReference>
<dbReference type="FunFam" id="1.10.10.10:FF:000012">
    <property type="entry name" value="U5 small nuclear ribonucleoprotein helicase"/>
    <property type="match status" value="1"/>
</dbReference>
<evidence type="ECO:0000259" key="10">
    <source>
        <dbReference type="PROSITE" id="PS51194"/>
    </source>
</evidence>
<accession>B7FQ60</accession>
<dbReference type="GO" id="GO:0003676">
    <property type="term" value="F:nucleic acid binding"/>
    <property type="evidence" value="ECO:0007669"/>
    <property type="project" value="InterPro"/>
</dbReference>
<comment type="catalytic activity">
    <reaction evidence="8">
        <text>ATP + H2O = ADP + phosphate + H(+)</text>
        <dbReference type="Rhea" id="RHEA:13065"/>
        <dbReference type="ChEBI" id="CHEBI:15377"/>
        <dbReference type="ChEBI" id="CHEBI:15378"/>
        <dbReference type="ChEBI" id="CHEBI:30616"/>
        <dbReference type="ChEBI" id="CHEBI:43474"/>
        <dbReference type="ChEBI" id="CHEBI:456216"/>
        <dbReference type="EC" id="3.6.4.13"/>
    </reaction>
</comment>
<feature type="domain" description="Helicase ATP-binding" evidence="9">
    <location>
        <begin position="951"/>
        <end position="1150"/>
    </location>
</feature>
<keyword evidence="6" id="KW-0067">ATP-binding</keyword>
<feature type="non-terminal residue" evidence="11">
    <location>
        <position position="1"/>
    </location>
</feature>
<keyword evidence="3" id="KW-0547">Nucleotide-binding</keyword>
<evidence type="ECO:0000256" key="8">
    <source>
        <dbReference type="ARBA" id="ARBA00047984"/>
    </source>
</evidence>
<evidence type="ECO:0000259" key="9">
    <source>
        <dbReference type="PROSITE" id="PS51192"/>
    </source>
</evidence>
<dbReference type="GO" id="GO:0003724">
    <property type="term" value="F:RNA helicase activity"/>
    <property type="evidence" value="ECO:0007669"/>
    <property type="project" value="UniProtKB-EC"/>
</dbReference>
<dbReference type="PaxDb" id="2850-Phatr25"/>
<dbReference type="STRING" id="556484.B7FQ60"/>
<dbReference type="InterPro" id="IPR001650">
    <property type="entry name" value="Helicase_C-like"/>
</dbReference>
<dbReference type="RefSeq" id="XP_002177337.1">
    <property type="nucleotide sequence ID" value="XM_002177301.1"/>
</dbReference>
<dbReference type="Pfam" id="PF00271">
    <property type="entry name" value="Helicase_C"/>
    <property type="match status" value="1"/>
</dbReference>
<keyword evidence="5" id="KW-0347">Helicase</keyword>
<keyword evidence="12" id="KW-1185">Reference proteome</keyword>
<evidence type="ECO:0000313" key="11">
    <source>
        <dbReference type="EMBL" id="EEC51800.1"/>
    </source>
</evidence>
<dbReference type="InterPro" id="IPR050474">
    <property type="entry name" value="Hel308_SKI2-like"/>
</dbReference>
<protein>
    <recommendedName>
        <fullName evidence="7">U5 small nuclear ribonucleoprotein 200 kDa helicase</fullName>
        <ecNumber evidence="2">3.6.4.13</ecNumber>
    </recommendedName>
</protein>
<dbReference type="FunFam" id="3.40.50.300:FF:003287">
    <property type="entry name" value="U5 small nuclear ribonucleoprotein 200 kDa helicase"/>
    <property type="match status" value="1"/>
</dbReference>
<dbReference type="InterPro" id="IPR027417">
    <property type="entry name" value="P-loop_NTPase"/>
</dbReference>
<gene>
    <name evidence="11" type="ORF">PHATRDRAFT_25</name>
</gene>
<feature type="non-terminal residue" evidence="11">
    <location>
        <position position="1589"/>
    </location>
</feature>
<dbReference type="PANTHER" id="PTHR47961:SF13">
    <property type="entry name" value="ACTIVATING SIGNAL COINTEGRATOR 1 COMPLEX SUBUNIT 3"/>
    <property type="match status" value="1"/>
</dbReference>
<evidence type="ECO:0000313" key="12">
    <source>
        <dbReference type="Proteomes" id="UP000000759"/>
    </source>
</evidence>
<keyword evidence="4" id="KW-0378">Hydrolase</keyword>
<evidence type="ECO:0000256" key="6">
    <source>
        <dbReference type="ARBA" id="ARBA00022840"/>
    </source>
</evidence>
<dbReference type="FunFam" id="3.40.50.300:FF:000062">
    <property type="entry name" value="U5 small nuclear ribonucleoprotein helicase"/>
    <property type="match status" value="1"/>
</dbReference>
<evidence type="ECO:0000256" key="2">
    <source>
        <dbReference type="ARBA" id="ARBA00012552"/>
    </source>
</evidence>
<dbReference type="PROSITE" id="PS51194">
    <property type="entry name" value="HELICASE_CTER"/>
    <property type="match status" value="1"/>
</dbReference>
<sequence length="1589" mass="178026">LPHGTIYESTDRMEKVIIPPADRNEANLHPRLRIHEVLETDPAKAFEGTVSLNPMQSSVFEVAYLHRDNLLVCAPTGAGKTNVAMLSVVAHFRDVGLIASDRTTVLETGRKVIYIAPMKALAQEVVEKFSAKLKGLRLTVRELTGDMQLTRLQAEAAHVIVTTPEKWDVVTRKSGTDENALGNQCGLLIIDEVHLLADERGAVIESVVSRLHRLVESRQKQARIVGLSATLPNYQDVASFLKVPERGLFFFGPEHRPVPLQQQFIGVSAGTKDRFAKEKRMNEICFDVVLDSLQRGYQVMVFVHSRKGTGDTAKSLAEMASHEGVLERYFVTAGKEGSSGDAYSRHAEKVKKSRNREVGMHFANGMGIHHAGMLRGDRKLTEQVFSDGAIKVLVCTATLAWQVFRGFRLPAHTVVIKGTEVYNPEKGGVVDLSILDVQQIFGRAGRPQFDTSGEATMITSIDAFPRYMDKLVRAVPIESNFIKHLADHLNAEVVGGTVTNIQEAVTWLTYTYLYTRMRRNPIGYGIKEDEKNSDPMLKGRCNELVREAAKLLDLNRMIRYDQQSGNLSVADRGRVAAHFYIQSESIATFNEMLAMTDYYTDADLCRVICNATEFRNLKIRQEEMSELEELVKTACPLPLKGAGMDDRGRGLITDASDKAFVLLQAYISRAKIKSFTLITDMNYIASNASRVARAVFEICLKQNSAGPALKLLRIAKSADTRIWWFQTPMRIFEDEFSESVYSSIETKSGGKGYDSLYSALSLLDMQPKEVEIYCRWNKSNKGGRGGEKIQRFVRTLPNLHIECDVQPVTSSVMRFHILVTPNFEWNGRWHGGAQSFWLWVEDGENNRIYHDESILFAKRTFPDAITLDLSIPAFEPMPSQYFIRAISDSWVGSEMLLPVSLDHVQMVKDKTPITPVYDLSPVPVTSLAECKYEQLYRNFKCFNSIQSQLFHVLYHTDSPVLLGAPTGSGKTIVAELALLRMKRIFPKGICVYIAPLKSLARERLKEWKIRLGSAPLRWKILELSGDTHHDQGVVESADVLVCTPEKWDLISRGWRSYVKAEASENAGKAFVKRVKLLVLDEVHLLGEERGAVLEAIVSRTRFISQFVEEQNNAKTSKPKEDVTRIIGLSTALANPLDLADWIGIDTRNTGPTRMRGLYNFSSSVRPVPLTVHVQGYPGRHYCPRMATMNKPCFAAIKEYSPAKPVLIFVASRRQTRLTAFDIISYAAAEANPKRFLKCNEEVVDAIINTVSDEALRHTLAFGIGLHHAGISSHDRDVVETMYLSGKIQVLVATSTLAWGVNTPAHLVIVKGTEYFDGKSSRYVDYPLTDVLQMIGRAGRPGFDDRGSAVVMSTEDKKPFYKKFLYSPFPVESCLTGRIHENLNAEIASGTIGSVLEAVGYLTWTFYARRVRANPSFYGAQSSSEEDVEHLLVSIVKSTLRDLEDQGCVSIQSDELEAHVTTMPLGLATSNFYLLYRTPKQMQFVDEISLAWILYALASTHEFDELPVRHNEDILNEELSANVRWGPDVDHLLSGDQSNAYRNPEIFSDPHTKCFLLLQAHLEHAKLPISDYVNDTKSVVENIPRLLAAM</sequence>
<dbReference type="Gene3D" id="1.10.10.10">
    <property type="entry name" value="Winged helix-like DNA-binding domain superfamily/Winged helix DNA-binding domain"/>
    <property type="match status" value="2"/>
</dbReference>
<dbReference type="KEGG" id="pti:PHATRDRAFT_25"/>
<dbReference type="FunFam" id="2.60.40.150:FF:000004">
    <property type="entry name" value="RNA helicase, activating signal cointegrator 1"/>
    <property type="match status" value="1"/>
</dbReference>
<dbReference type="SUPFAM" id="SSF52540">
    <property type="entry name" value="P-loop containing nucleoside triphosphate hydrolases"/>
    <property type="match status" value="4"/>
</dbReference>
<dbReference type="InterPro" id="IPR057842">
    <property type="entry name" value="WH_MER3"/>
</dbReference>
<evidence type="ECO:0000256" key="5">
    <source>
        <dbReference type="ARBA" id="ARBA00022806"/>
    </source>
</evidence>
<evidence type="ECO:0000256" key="3">
    <source>
        <dbReference type="ARBA" id="ARBA00022741"/>
    </source>
</evidence>
<feature type="domain" description="Helicase ATP-binding" evidence="9">
    <location>
        <begin position="61"/>
        <end position="249"/>
    </location>
</feature>
<dbReference type="InterPro" id="IPR036388">
    <property type="entry name" value="WH-like_DNA-bd_sf"/>
</dbReference>
<dbReference type="SMART" id="SM00973">
    <property type="entry name" value="Sec63"/>
    <property type="match status" value="1"/>
</dbReference>
<reference evidence="11 12" key="1">
    <citation type="journal article" date="2008" name="Nature">
        <title>The Phaeodactylum genome reveals the evolutionary history of diatom genomes.</title>
        <authorList>
            <person name="Bowler C."/>
            <person name="Allen A.E."/>
            <person name="Badger J.H."/>
            <person name="Grimwood J."/>
            <person name="Jabbari K."/>
            <person name="Kuo A."/>
            <person name="Maheswari U."/>
            <person name="Martens C."/>
            <person name="Maumus F."/>
            <person name="Otillar R.P."/>
            <person name="Rayko E."/>
            <person name="Salamov A."/>
            <person name="Vandepoele K."/>
            <person name="Beszteri B."/>
            <person name="Gruber A."/>
            <person name="Heijde M."/>
            <person name="Katinka M."/>
            <person name="Mock T."/>
            <person name="Valentin K."/>
            <person name="Verret F."/>
            <person name="Berges J.A."/>
            <person name="Brownlee C."/>
            <person name="Cadoret J.P."/>
            <person name="Chiovitti A."/>
            <person name="Choi C.J."/>
            <person name="Coesel S."/>
            <person name="De Martino A."/>
            <person name="Detter J.C."/>
            <person name="Durkin C."/>
            <person name="Falciatore A."/>
            <person name="Fournet J."/>
            <person name="Haruta M."/>
            <person name="Huysman M.J."/>
            <person name="Jenkins B.D."/>
            <person name="Jiroutova K."/>
            <person name="Jorgensen R.E."/>
            <person name="Joubert Y."/>
            <person name="Kaplan A."/>
            <person name="Kroger N."/>
            <person name="Kroth P.G."/>
            <person name="La Roche J."/>
            <person name="Lindquist E."/>
            <person name="Lommer M."/>
            <person name="Martin-Jezequel V."/>
            <person name="Lopez P.J."/>
            <person name="Lucas S."/>
            <person name="Mangogna M."/>
            <person name="McGinnis K."/>
            <person name="Medlin L.K."/>
            <person name="Montsant A."/>
            <person name="Oudot-Le Secq M.P."/>
            <person name="Napoli C."/>
            <person name="Obornik M."/>
            <person name="Parker M.S."/>
            <person name="Petit J.L."/>
            <person name="Porcel B.M."/>
            <person name="Poulsen N."/>
            <person name="Robison M."/>
            <person name="Rychlewski L."/>
            <person name="Rynearson T.A."/>
            <person name="Schmutz J."/>
            <person name="Shapiro H."/>
            <person name="Siaut M."/>
            <person name="Stanley M."/>
            <person name="Sussman M.R."/>
            <person name="Taylor A.R."/>
            <person name="Vardi A."/>
            <person name="von Dassow P."/>
            <person name="Vyverman W."/>
            <person name="Willis A."/>
            <person name="Wyrwicz L.S."/>
            <person name="Rokhsar D.S."/>
            <person name="Weissenbach J."/>
            <person name="Armbrust E.V."/>
            <person name="Green B.R."/>
            <person name="Van de Peer Y."/>
            <person name="Grigoriev I.V."/>
        </authorList>
    </citation>
    <scope>NUCLEOTIDE SEQUENCE [LARGE SCALE GENOMIC DNA]</scope>
    <source>
        <strain evidence="11 12">CCAP 1055/1</strain>
    </source>
</reference>
<dbReference type="Gene3D" id="3.40.50.300">
    <property type="entry name" value="P-loop containing nucleotide triphosphate hydrolases"/>
    <property type="match status" value="4"/>
</dbReference>
<dbReference type="Gene3D" id="1.10.3380.10">
    <property type="entry name" value="Sec63 N-terminal domain-like domain"/>
    <property type="match status" value="2"/>
</dbReference>
<dbReference type="InterPro" id="IPR003593">
    <property type="entry name" value="AAA+_ATPase"/>
</dbReference>
<dbReference type="Gene3D" id="2.60.40.150">
    <property type="entry name" value="C2 domain"/>
    <property type="match status" value="1"/>
</dbReference>
<dbReference type="GO" id="GO:0005524">
    <property type="term" value="F:ATP binding"/>
    <property type="evidence" value="ECO:0007669"/>
    <property type="project" value="UniProtKB-KW"/>
</dbReference>
<dbReference type="InterPro" id="IPR014001">
    <property type="entry name" value="Helicase_ATP-bd"/>
</dbReference>
<dbReference type="OrthoDB" id="5575at2759"/>
<evidence type="ECO:0000256" key="7">
    <source>
        <dbReference type="ARBA" id="ARBA00034541"/>
    </source>
</evidence>
<comment type="similarity">
    <text evidence="1">Belongs to the helicase family. SKI2 subfamily.</text>
</comment>
<dbReference type="EMBL" id="CM000605">
    <property type="protein sequence ID" value="EEC51800.1"/>
    <property type="molecule type" value="Genomic_DNA"/>
</dbReference>
<dbReference type="Pfam" id="PF23445">
    <property type="entry name" value="WHD_SNRNP200"/>
    <property type="match status" value="2"/>
</dbReference>
<dbReference type="Proteomes" id="UP000000759">
    <property type="component" value="Chromosome 1"/>
</dbReference>
<dbReference type="PROSITE" id="PS51192">
    <property type="entry name" value="HELICASE_ATP_BIND_1"/>
    <property type="match status" value="2"/>
</dbReference>
<dbReference type="SUPFAM" id="SSF46785">
    <property type="entry name" value="Winged helix' DNA-binding domain"/>
    <property type="match status" value="2"/>
</dbReference>
<dbReference type="SUPFAM" id="SSF158702">
    <property type="entry name" value="Sec63 N-terminal domain-like"/>
    <property type="match status" value="2"/>
</dbReference>
<dbReference type="EC" id="3.6.4.13" evidence="2"/>
<evidence type="ECO:0000256" key="1">
    <source>
        <dbReference type="ARBA" id="ARBA00010140"/>
    </source>
</evidence>
<feature type="domain" description="Helicase C-terminal" evidence="10">
    <location>
        <begin position="1195"/>
        <end position="1390"/>
    </location>
</feature>
<dbReference type="InterPro" id="IPR035892">
    <property type="entry name" value="C2_domain_sf"/>
</dbReference>
<dbReference type="SMART" id="SM00487">
    <property type="entry name" value="DEXDc"/>
    <property type="match status" value="2"/>
</dbReference>
<dbReference type="InParanoid" id="B7FQ60"/>
<name>B7FQ60_PHATC</name>
<dbReference type="SMART" id="SM00490">
    <property type="entry name" value="HELICc"/>
    <property type="match status" value="2"/>
</dbReference>
<dbReference type="FunFam" id="1.10.10.10:FF:000024">
    <property type="entry name" value="U5 small nuclear ribonucleoprotein helicase"/>
    <property type="match status" value="1"/>
</dbReference>
<dbReference type="GO" id="GO:0016787">
    <property type="term" value="F:hydrolase activity"/>
    <property type="evidence" value="ECO:0007669"/>
    <property type="project" value="UniProtKB-KW"/>
</dbReference>
<dbReference type="Pfam" id="PF00270">
    <property type="entry name" value="DEAD"/>
    <property type="match status" value="2"/>
</dbReference>
<dbReference type="Pfam" id="PF02889">
    <property type="entry name" value="Sec63"/>
    <property type="match status" value="2"/>
</dbReference>
<dbReference type="InterPro" id="IPR004179">
    <property type="entry name" value="Sec63-dom"/>
</dbReference>
<dbReference type="PANTHER" id="PTHR47961">
    <property type="entry name" value="DNA POLYMERASE THETA, PUTATIVE (AFU_ORTHOLOGUE AFUA_1G05260)-RELATED"/>
    <property type="match status" value="1"/>
</dbReference>
<dbReference type="GeneID" id="7196786"/>
<dbReference type="SMART" id="SM00382">
    <property type="entry name" value="AAA"/>
    <property type="match status" value="2"/>
</dbReference>
<organism evidence="11 12">
    <name type="scientific">Phaeodactylum tricornutum (strain CCAP 1055/1)</name>
    <dbReference type="NCBI Taxonomy" id="556484"/>
    <lineage>
        <taxon>Eukaryota</taxon>
        <taxon>Sar</taxon>
        <taxon>Stramenopiles</taxon>
        <taxon>Ochrophyta</taxon>
        <taxon>Bacillariophyta</taxon>
        <taxon>Bacillariophyceae</taxon>
        <taxon>Bacillariophycidae</taxon>
        <taxon>Naviculales</taxon>
        <taxon>Phaeodactylaceae</taxon>
        <taxon>Phaeodactylum</taxon>
    </lineage>
</organism>
<dbReference type="InterPro" id="IPR011545">
    <property type="entry name" value="DEAD/DEAH_box_helicase_dom"/>
</dbReference>